<dbReference type="OrthoDB" id="185618at2759"/>
<organism evidence="5 6">
    <name type="scientific">Rhizopogon vesiculosus</name>
    <dbReference type="NCBI Taxonomy" id="180088"/>
    <lineage>
        <taxon>Eukaryota</taxon>
        <taxon>Fungi</taxon>
        <taxon>Dikarya</taxon>
        <taxon>Basidiomycota</taxon>
        <taxon>Agaricomycotina</taxon>
        <taxon>Agaricomycetes</taxon>
        <taxon>Agaricomycetidae</taxon>
        <taxon>Boletales</taxon>
        <taxon>Suillineae</taxon>
        <taxon>Rhizopogonaceae</taxon>
        <taxon>Rhizopogon</taxon>
    </lineage>
</organism>
<dbReference type="STRING" id="180088.A0A1J8QA85"/>
<feature type="compositionally biased region" description="Acidic residues" evidence="3">
    <location>
        <begin position="387"/>
        <end position="397"/>
    </location>
</feature>
<feature type="compositionally biased region" description="Basic and acidic residues" evidence="3">
    <location>
        <begin position="128"/>
        <end position="147"/>
    </location>
</feature>
<evidence type="ECO:0000259" key="4">
    <source>
        <dbReference type="PROSITE" id="PS50196"/>
    </source>
</evidence>
<dbReference type="SUPFAM" id="SSF50729">
    <property type="entry name" value="PH domain-like"/>
    <property type="match status" value="1"/>
</dbReference>
<feature type="compositionally biased region" description="Polar residues" evidence="3">
    <location>
        <begin position="112"/>
        <end position="127"/>
    </location>
</feature>
<dbReference type="Proteomes" id="UP000183567">
    <property type="component" value="Unassembled WGS sequence"/>
</dbReference>
<dbReference type="SMART" id="SM00160">
    <property type="entry name" value="RanBD"/>
    <property type="match status" value="1"/>
</dbReference>
<keyword evidence="2" id="KW-0539">Nucleus</keyword>
<feature type="compositionally biased region" description="Low complexity" evidence="3">
    <location>
        <begin position="326"/>
        <end position="340"/>
    </location>
</feature>
<feature type="region of interest" description="Disordered" evidence="3">
    <location>
        <begin position="1"/>
        <end position="164"/>
    </location>
</feature>
<name>A0A1J8QA85_9AGAM</name>
<evidence type="ECO:0000256" key="3">
    <source>
        <dbReference type="SAM" id="MobiDB-lite"/>
    </source>
</evidence>
<reference evidence="5 6" key="1">
    <citation type="submission" date="2016-03" db="EMBL/GenBank/DDBJ databases">
        <title>Comparative genomics of the ectomycorrhizal sister species Rhizopogon vinicolor and Rhizopogon vesiculosus (Basidiomycota: Boletales) reveals a divergence of the mating type B locus.</title>
        <authorList>
            <person name="Mujic A.B."/>
            <person name="Kuo A."/>
            <person name="Tritt A."/>
            <person name="Lipzen A."/>
            <person name="Chen C."/>
            <person name="Johnson J."/>
            <person name="Sharma A."/>
            <person name="Barry K."/>
            <person name="Grigoriev I.V."/>
            <person name="Spatafora J.W."/>
        </authorList>
    </citation>
    <scope>NUCLEOTIDE SEQUENCE [LARGE SCALE GENOMIC DNA]</scope>
    <source>
        <strain evidence="5 6">AM-OR11-056</strain>
    </source>
</reference>
<dbReference type="Pfam" id="PF00638">
    <property type="entry name" value="Ran_BP1"/>
    <property type="match status" value="1"/>
</dbReference>
<protein>
    <recommendedName>
        <fullName evidence="4">RanBD1 domain-containing protein</fullName>
    </recommendedName>
</protein>
<dbReference type="GO" id="GO:0005634">
    <property type="term" value="C:nucleus"/>
    <property type="evidence" value="ECO:0007669"/>
    <property type="project" value="UniProtKB-SubCell"/>
</dbReference>
<keyword evidence="6" id="KW-1185">Reference proteome</keyword>
<proteinExistence type="predicted"/>
<evidence type="ECO:0000256" key="2">
    <source>
        <dbReference type="ARBA" id="ARBA00023242"/>
    </source>
</evidence>
<comment type="subcellular location">
    <subcellularLocation>
        <location evidence="1">Nucleus</location>
    </subcellularLocation>
</comment>
<gene>
    <name evidence="5" type="ORF">AZE42_01170</name>
</gene>
<feature type="compositionally biased region" description="Acidic residues" evidence="3">
    <location>
        <begin position="25"/>
        <end position="47"/>
    </location>
</feature>
<feature type="region of interest" description="Disordered" evidence="3">
    <location>
        <begin position="189"/>
        <end position="239"/>
    </location>
</feature>
<dbReference type="PANTHER" id="PTHR23138">
    <property type="entry name" value="RAN BINDING PROTEIN"/>
    <property type="match status" value="1"/>
</dbReference>
<feature type="compositionally biased region" description="Low complexity" evidence="3">
    <location>
        <begin position="192"/>
        <end position="201"/>
    </location>
</feature>
<evidence type="ECO:0000256" key="1">
    <source>
        <dbReference type="ARBA" id="ARBA00004123"/>
    </source>
</evidence>
<dbReference type="AlphaFoldDB" id="A0A1J8QA85"/>
<dbReference type="InterPro" id="IPR011993">
    <property type="entry name" value="PH-like_dom_sf"/>
</dbReference>
<dbReference type="InterPro" id="IPR045255">
    <property type="entry name" value="RanBP1-like"/>
</dbReference>
<feature type="compositionally biased region" description="Low complexity" evidence="3">
    <location>
        <begin position="211"/>
        <end position="221"/>
    </location>
</feature>
<feature type="domain" description="RanBD1" evidence="4">
    <location>
        <begin position="390"/>
        <end position="476"/>
    </location>
</feature>
<dbReference type="PROSITE" id="PS50196">
    <property type="entry name" value="RANBD1"/>
    <property type="match status" value="1"/>
</dbReference>
<feature type="compositionally biased region" description="Acidic residues" evidence="3">
    <location>
        <begin position="359"/>
        <end position="370"/>
    </location>
</feature>
<dbReference type="PANTHER" id="PTHR23138:SF142">
    <property type="entry name" value="RAN-BINDING PROTEIN 3B-RELATED"/>
    <property type="match status" value="1"/>
</dbReference>
<dbReference type="EMBL" id="LVVM01006237">
    <property type="protein sequence ID" value="OJA08660.1"/>
    <property type="molecule type" value="Genomic_DNA"/>
</dbReference>
<comment type="caution">
    <text evidence="5">The sequence shown here is derived from an EMBL/GenBank/DDBJ whole genome shotgun (WGS) entry which is preliminary data.</text>
</comment>
<accession>A0A1J8QA85</accession>
<dbReference type="InterPro" id="IPR000156">
    <property type="entry name" value="Ran_bind_dom"/>
</dbReference>
<feature type="compositionally biased region" description="Polar residues" evidence="3">
    <location>
        <begin position="225"/>
        <end position="239"/>
    </location>
</feature>
<sequence length="522" mass="56093">MSHSVDDIHVVTNNDPKPSSPFADQESEPEPSADDFEAVPEDKEDAVESIQQGDAAGEIEISLSSVSSSQDAEPDASEAQDAAQGLLQSRHASDSESGDSDKGLKRKLADRATSQGPENQVPLTSAESAKRPRDDTNKDDNPREPKRPSPPPEQNPAQAETSMPKFGGFMAYAATASPFAAVKGQNIFSGASSSSSKKPSISPSPSPSPPLTNNTLTPSSPFAGFTSSQWSTPHMPVSTATKRTGFEAFMGSTSPFATAGASPFPSRPKSPLRNANGKSALGRSKSPPRRTPFSMSSAFSPYASGGVQSFFAAPHPKRARAESPNGGSSRSSLERTSSTGVNVFGSTWNGSGDGSGSGEEVEEEDDDEQENERPPSTFGERLRAGRDDEEEEPEEENEREKLQEQEVVTGEEDEETIHHVRAKLYALCSQNQWKERGTGLLKLNVRRSDGGGARLLMRKEAVYTVMLNVTLFSGMKCFMAQDPRYIRFSVIEDGATTHYNLRVSNAKIAQDLLEEIKSNIPG</sequence>
<feature type="region of interest" description="Disordered" evidence="3">
    <location>
        <begin position="257"/>
        <end position="414"/>
    </location>
</feature>
<dbReference type="Gene3D" id="2.30.29.30">
    <property type="entry name" value="Pleckstrin-homology domain (PH domain)/Phosphotyrosine-binding domain (PTB)"/>
    <property type="match status" value="1"/>
</dbReference>
<feature type="compositionally biased region" description="Basic and acidic residues" evidence="3">
    <location>
        <begin position="91"/>
        <end position="110"/>
    </location>
</feature>
<evidence type="ECO:0000313" key="6">
    <source>
        <dbReference type="Proteomes" id="UP000183567"/>
    </source>
</evidence>
<evidence type="ECO:0000313" key="5">
    <source>
        <dbReference type="EMBL" id="OJA08660.1"/>
    </source>
</evidence>